<dbReference type="EMBL" id="VLKG01000001">
    <property type="protein sequence ID" value="TWH77193.1"/>
    <property type="molecule type" value="Genomic_DNA"/>
</dbReference>
<proteinExistence type="predicted"/>
<dbReference type="Proteomes" id="UP000319627">
    <property type="component" value="Unassembled WGS sequence"/>
</dbReference>
<gene>
    <name evidence="1" type="ORF">LX59_00096</name>
</gene>
<evidence type="ECO:0008006" key="3">
    <source>
        <dbReference type="Google" id="ProtNLM"/>
    </source>
</evidence>
<reference evidence="1 2" key="1">
    <citation type="submission" date="2019-07" db="EMBL/GenBank/DDBJ databases">
        <title>Genomic Encyclopedia of Type Strains, Phase I: the one thousand microbial genomes (KMG-I) project.</title>
        <authorList>
            <person name="Kyrpides N."/>
        </authorList>
    </citation>
    <scope>NUCLEOTIDE SEQUENCE [LARGE SCALE GENOMIC DNA]</scope>
    <source>
        <strain evidence="1 2">DSM 375</strain>
    </source>
</reference>
<dbReference type="OrthoDB" id="9814432at2"/>
<sequence>MGLFRMLFWILLILGALWIWQRLRLARQAKHRANPELKPMVRCAHCRLHLPKDQALQVGGNWYCSQEHWAQHQKNHH</sequence>
<dbReference type="InterPro" id="IPR049708">
    <property type="entry name" value="PP0621-like"/>
</dbReference>
<protein>
    <recommendedName>
        <fullName evidence="3">MYND finger</fullName>
    </recommendedName>
</protein>
<name>A0A562J258_9GAMM</name>
<evidence type="ECO:0000313" key="1">
    <source>
        <dbReference type="EMBL" id="TWH77193.1"/>
    </source>
</evidence>
<organism evidence="1 2">
    <name type="scientific">Azomonas agilis</name>
    <dbReference type="NCBI Taxonomy" id="116849"/>
    <lineage>
        <taxon>Bacteria</taxon>
        <taxon>Pseudomonadati</taxon>
        <taxon>Pseudomonadota</taxon>
        <taxon>Gammaproteobacteria</taxon>
        <taxon>Pseudomonadales</taxon>
        <taxon>Pseudomonadaceae</taxon>
        <taxon>Azomonas</taxon>
    </lineage>
</organism>
<dbReference type="AlphaFoldDB" id="A0A562J258"/>
<evidence type="ECO:0000313" key="2">
    <source>
        <dbReference type="Proteomes" id="UP000319627"/>
    </source>
</evidence>
<dbReference type="RefSeq" id="WP_144569882.1">
    <property type="nucleotide sequence ID" value="NZ_VLKG01000001.1"/>
</dbReference>
<accession>A0A562J258</accession>
<dbReference type="NCBIfam" id="NF041023">
    <property type="entry name" value="PP0621_fam"/>
    <property type="match status" value="1"/>
</dbReference>
<keyword evidence="2" id="KW-1185">Reference proteome</keyword>
<comment type="caution">
    <text evidence="1">The sequence shown here is derived from an EMBL/GenBank/DDBJ whole genome shotgun (WGS) entry which is preliminary data.</text>
</comment>